<keyword evidence="4" id="KW-1185">Reference proteome</keyword>
<dbReference type="GO" id="GO:0006950">
    <property type="term" value="P:response to stress"/>
    <property type="evidence" value="ECO:0007669"/>
    <property type="project" value="UniProtKB-ARBA"/>
</dbReference>
<feature type="compositionally biased region" description="Polar residues" evidence="1">
    <location>
        <begin position="231"/>
        <end position="247"/>
    </location>
</feature>
<evidence type="ECO:0000259" key="2">
    <source>
        <dbReference type="SMART" id="SM00731"/>
    </source>
</evidence>
<dbReference type="Proteomes" id="UP000273054">
    <property type="component" value="Segment"/>
</dbReference>
<gene>
    <name evidence="3" type="ORF">BRZCDTV_355</name>
</gene>
<feature type="region of interest" description="Disordered" evidence="1">
    <location>
        <begin position="169"/>
        <end position="247"/>
    </location>
</feature>
<evidence type="ECO:0000256" key="1">
    <source>
        <dbReference type="SAM" id="MobiDB-lite"/>
    </source>
</evidence>
<reference evidence="3" key="1">
    <citation type="submission" date="2018-03" db="EMBL/GenBank/DDBJ databases">
        <authorList>
            <consortium name="Urmite Genomes"/>
        </authorList>
    </citation>
    <scope>NUCLEOTIDE SEQUENCE [LARGE SCALE GENOMIC DNA]</scope>
    <source>
        <strain evidence="3">IHUMI-27.7</strain>
    </source>
</reference>
<protein>
    <submittedName>
        <fullName evidence="3">Zinc metallopeptidase SprT family</fullName>
    </submittedName>
</protein>
<evidence type="ECO:0000313" key="3">
    <source>
        <dbReference type="EMBL" id="SPN79452.1"/>
    </source>
</evidence>
<accession>A0A2R8FEQ8</accession>
<dbReference type="SMART" id="SM00731">
    <property type="entry name" value="SprT"/>
    <property type="match status" value="1"/>
</dbReference>
<evidence type="ECO:0000313" key="4">
    <source>
        <dbReference type="Proteomes" id="UP000273054"/>
    </source>
</evidence>
<feature type="compositionally biased region" description="Low complexity" evidence="1">
    <location>
        <begin position="169"/>
        <end position="228"/>
    </location>
</feature>
<feature type="domain" description="SprT-like" evidence="2">
    <location>
        <begin position="6"/>
        <end position="148"/>
    </location>
</feature>
<organism evidence="3">
    <name type="scientific">Brazilian cedratvirus IHUMI</name>
    <dbReference type="NCBI Taxonomy" id="2126980"/>
    <lineage>
        <taxon>Viruses</taxon>
        <taxon>Pithoviruses</taxon>
        <taxon>Orthocedratvirinae</taxon>
        <taxon>Alphacedratvirus</taxon>
        <taxon>Alphacedratvirus brasiliense</taxon>
    </lineage>
</organism>
<dbReference type="EMBL" id="LT994651">
    <property type="protein sequence ID" value="SPN79452.1"/>
    <property type="molecule type" value="Genomic_DNA"/>
</dbReference>
<dbReference type="InterPro" id="IPR006640">
    <property type="entry name" value="SprT-like_domain"/>
</dbReference>
<sequence length="247" mass="26034">MGTYCMEVNNFTWIEGEAGRLFGLYGLDKLGWILKFGSGKRMAGCCKYSKKQIVISREYVQNVPRASILNTLLHEIAHALTPGHKHDQVWKAKAIQIGCTGERCHNHVFSQAKYTLTCSSGCFSSPRHRKSDMSRKICKTCNGPILFLENAAPSPIKVPVTKSTVAVSSVKGGTSSVKGGTSSVKGGTSSVKGGTSSVKGGTSSVKGGTSSVKGGTSSVKGGTSSVKKNVPSKNPPVTTSVTRIGKF</sequence>
<proteinExistence type="predicted"/>
<name>A0A2R8FEQ8_9VIRU</name>
<dbReference type="Pfam" id="PF10263">
    <property type="entry name" value="SprT-like"/>
    <property type="match status" value="1"/>
</dbReference>